<dbReference type="Gene3D" id="3.30.1490.20">
    <property type="entry name" value="ATP-grasp fold, A domain"/>
    <property type="match status" value="1"/>
</dbReference>
<protein>
    <submittedName>
        <fullName evidence="1">Uncharacterized protein</fullName>
    </submittedName>
</protein>
<name>A0ABQ2DI53_9DEIO</name>
<proteinExistence type="predicted"/>
<gene>
    <name evidence="1" type="ORF">GCM10008938_50130</name>
</gene>
<dbReference type="Proteomes" id="UP000632222">
    <property type="component" value="Unassembled WGS sequence"/>
</dbReference>
<accession>A0ABQ2DI53</accession>
<evidence type="ECO:0000313" key="2">
    <source>
        <dbReference type="Proteomes" id="UP000632222"/>
    </source>
</evidence>
<comment type="caution">
    <text evidence="1">The sequence shown here is derived from an EMBL/GenBank/DDBJ whole genome shotgun (WGS) entry which is preliminary data.</text>
</comment>
<evidence type="ECO:0000313" key="1">
    <source>
        <dbReference type="EMBL" id="GGJ58007.1"/>
    </source>
</evidence>
<dbReference type="InterPro" id="IPR013815">
    <property type="entry name" value="ATP_grasp_subdomain_1"/>
</dbReference>
<dbReference type="EMBL" id="BMOD01000041">
    <property type="protein sequence ID" value="GGJ58007.1"/>
    <property type="molecule type" value="Genomic_DNA"/>
</dbReference>
<organism evidence="1 2">
    <name type="scientific">Deinococcus roseus</name>
    <dbReference type="NCBI Taxonomy" id="392414"/>
    <lineage>
        <taxon>Bacteria</taxon>
        <taxon>Thermotogati</taxon>
        <taxon>Deinococcota</taxon>
        <taxon>Deinococci</taxon>
        <taxon>Deinococcales</taxon>
        <taxon>Deinococcaceae</taxon>
        <taxon>Deinococcus</taxon>
    </lineage>
</organism>
<reference evidence="2" key="1">
    <citation type="journal article" date="2019" name="Int. J. Syst. Evol. Microbiol.">
        <title>The Global Catalogue of Microorganisms (GCM) 10K type strain sequencing project: providing services to taxonomists for standard genome sequencing and annotation.</title>
        <authorList>
            <consortium name="The Broad Institute Genomics Platform"/>
            <consortium name="The Broad Institute Genome Sequencing Center for Infectious Disease"/>
            <person name="Wu L."/>
            <person name="Ma J."/>
        </authorList>
    </citation>
    <scope>NUCLEOTIDE SEQUENCE [LARGE SCALE GENOMIC DNA]</scope>
    <source>
        <strain evidence="2">JCM 14370</strain>
    </source>
</reference>
<dbReference type="RefSeq" id="WP_189008889.1">
    <property type="nucleotide sequence ID" value="NZ_BMOD01000041.1"/>
</dbReference>
<keyword evidence="2" id="KW-1185">Reference proteome</keyword>
<sequence length="199" mass="22656">MYTFQEAARQNALEVGQEGLRLAQHHLKLARGFILSPRYEETFYASNNLPEQLRKFFAGINPKRLDEDVLEVACEKAQKLLLESYLLDDPIQRIYLALKNAGLSGRPVHVRRPDDLHFESTTTTYPGREVLVILKKLWARDWDFEAVLDRLDSKGSIAMEARPAFIFEGLTPELDPELSGQWGGKVYTTFGEVVGFLQG</sequence>